<dbReference type="PANTHER" id="PTHR11274">
    <property type="entry name" value="RAD25/XP-B DNA REPAIR HELICASE"/>
    <property type="match status" value="1"/>
</dbReference>
<dbReference type="GO" id="GO:0004386">
    <property type="term" value="F:helicase activity"/>
    <property type="evidence" value="ECO:0007669"/>
    <property type="project" value="UniProtKB-KW"/>
</dbReference>
<dbReference type="InterPro" id="IPR014001">
    <property type="entry name" value="Helicase_ATP-bd"/>
</dbReference>
<dbReference type="InterPro" id="IPR036844">
    <property type="entry name" value="Hint_dom_sf"/>
</dbReference>
<dbReference type="GO" id="GO:0005524">
    <property type="term" value="F:ATP binding"/>
    <property type="evidence" value="ECO:0007669"/>
    <property type="project" value="UniProtKB-KW"/>
</dbReference>
<dbReference type="InterPro" id="IPR027417">
    <property type="entry name" value="P-loop_NTPase"/>
</dbReference>
<dbReference type="SUPFAM" id="SSF51294">
    <property type="entry name" value="Hedgehog/intein (Hint) domain"/>
    <property type="match status" value="1"/>
</dbReference>
<evidence type="ECO:0000259" key="6">
    <source>
        <dbReference type="PROSITE" id="PS51192"/>
    </source>
</evidence>
<feature type="compositionally biased region" description="Polar residues" evidence="5">
    <location>
        <begin position="16"/>
        <end position="25"/>
    </location>
</feature>
<dbReference type="InterPro" id="IPR027434">
    <property type="entry name" value="Homing_endonucl"/>
</dbReference>
<dbReference type="PROSITE" id="PS51192">
    <property type="entry name" value="HELICASE_ATP_BIND_1"/>
    <property type="match status" value="1"/>
</dbReference>
<reference evidence="7" key="1">
    <citation type="submission" date="2018-10" db="EMBL/GenBank/DDBJ databases">
        <title>Hidden diversity of soil giant viruses.</title>
        <authorList>
            <person name="Schulz F."/>
            <person name="Alteio L."/>
            <person name="Goudeau D."/>
            <person name="Ryan E.M."/>
            <person name="Malmstrom R.R."/>
            <person name="Blanchard J."/>
            <person name="Woyke T."/>
        </authorList>
    </citation>
    <scope>NUCLEOTIDE SEQUENCE</scope>
    <source>
        <strain evidence="7">TEV1</strain>
    </source>
</reference>
<feature type="compositionally biased region" description="Basic residues" evidence="5">
    <location>
        <begin position="1"/>
        <end position="14"/>
    </location>
</feature>
<dbReference type="InterPro" id="IPR007868">
    <property type="entry name" value="Hom_end_hint"/>
</dbReference>
<dbReference type="Pfam" id="PF04851">
    <property type="entry name" value="ResIII"/>
    <property type="match status" value="1"/>
</dbReference>
<feature type="compositionally biased region" description="Low complexity" evidence="5">
    <location>
        <begin position="109"/>
        <end position="124"/>
    </location>
</feature>
<feature type="domain" description="Helicase ATP-binding" evidence="6">
    <location>
        <begin position="513"/>
        <end position="661"/>
    </location>
</feature>
<dbReference type="SUPFAM" id="SSF52540">
    <property type="entry name" value="P-loop containing nucleoside triphosphate hydrolases"/>
    <property type="match status" value="2"/>
</dbReference>
<dbReference type="InterPro" id="IPR006935">
    <property type="entry name" value="Helicase/UvrB_N"/>
</dbReference>
<gene>
    <name evidence="7" type="ORF">Terrestrivirus3_131</name>
</gene>
<protein>
    <submittedName>
        <fullName evidence="7">Superfamily II DNA or RNA helicase</fullName>
    </submittedName>
</protein>
<accession>A0A3G4ZLX7</accession>
<evidence type="ECO:0000256" key="2">
    <source>
        <dbReference type="ARBA" id="ARBA00022801"/>
    </source>
</evidence>
<dbReference type="InterPro" id="IPR050615">
    <property type="entry name" value="ATP-dep_DNA_Helicase"/>
</dbReference>
<evidence type="ECO:0000256" key="4">
    <source>
        <dbReference type="ARBA" id="ARBA00022840"/>
    </source>
</evidence>
<feature type="compositionally biased region" description="Polar residues" evidence="5">
    <location>
        <begin position="86"/>
        <end position="97"/>
    </location>
</feature>
<name>A0A3G4ZLX7_9VIRU</name>
<dbReference type="GO" id="GO:0030908">
    <property type="term" value="P:protein splicing"/>
    <property type="evidence" value="ECO:0007669"/>
    <property type="project" value="InterPro"/>
</dbReference>
<dbReference type="SUPFAM" id="SSF55608">
    <property type="entry name" value="Homing endonucleases"/>
    <property type="match status" value="1"/>
</dbReference>
<dbReference type="Pfam" id="PF05203">
    <property type="entry name" value="Hom_end_hint"/>
    <property type="match status" value="1"/>
</dbReference>
<evidence type="ECO:0000313" key="7">
    <source>
        <dbReference type="EMBL" id="AYV75862.1"/>
    </source>
</evidence>
<dbReference type="SMART" id="SM00487">
    <property type="entry name" value="DEXDc"/>
    <property type="match status" value="1"/>
</dbReference>
<evidence type="ECO:0000256" key="5">
    <source>
        <dbReference type="SAM" id="MobiDB-lite"/>
    </source>
</evidence>
<keyword evidence="2" id="KW-0378">Hydrolase</keyword>
<dbReference type="CDD" id="cd18785">
    <property type="entry name" value="SF2_C"/>
    <property type="match status" value="1"/>
</dbReference>
<feature type="compositionally biased region" description="Acidic residues" evidence="5">
    <location>
        <begin position="98"/>
        <end position="108"/>
    </location>
</feature>
<dbReference type="Gene3D" id="3.10.28.10">
    <property type="entry name" value="Homing endonucleases"/>
    <property type="match status" value="1"/>
</dbReference>
<dbReference type="EMBL" id="MK071981">
    <property type="protein sequence ID" value="AYV75862.1"/>
    <property type="molecule type" value="Genomic_DNA"/>
</dbReference>
<organism evidence="7">
    <name type="scientific">Terrestrivirus sp</name>
    <dbReference type="NCBI Taxonomy" id="2487775"/>
    <lineage>
        <taxon>Viruses</taxon>
        <taxon>Varidnaviria</taxon>
        <taxon>Bamfordvirae</taxon>
        <taxon>Nucleocytoviricota</taxon>
        <taxon>Megaviricetes</taxon>
        <taxon>Imitervirales</taxon>
        <taxon>Mimiviridae</taxon>
        <taxon>Klosneuvirinae</taxon>
    </lineage>
</organism>
<feature type="region of interest" description="Disordered" evidence="5">
    <location>
        <begin position="1"/>
        <end position="36"/>
    </location>
</feature>
<keyword evidence="3 7" id="KW-0347">Helicase</keyword>
<evidence type="ECO:0000256" key="1">
    <source>
        <dbReference type="ARBA" id="ARBA00022741"/>
    </source>
</evidence>
<keyword evidence="4" id="KW-0067">ATP-binding</keyword>
<dbReference type="PANTHER" id="PTHR11274:SF0">
    <property type="entry name" value="GENERAL TRANSCRIPTION AND DNA REPAIR FACTOR IIH HELICASE SUBUNIT XPB"/>
    <property type="match status" value="1"/>
</dbReference>
<dbReference type="Gene3D" id="2.170.16.10">
    <property type="entry name" value="Hedgehog/Intein (Hint) domain"/>
    <property type="match status" value="1"/>
</dbReference>
<dbReference type="Gene3D" id="3.40.50.300">
    <property type="entry name" value="P-loop containing nucleotide triphosphate hydrolases"/>
    <property type="match status" value="2"/>
</dbReference>
<evidence type="ECO:0000256" key="3">
    <source>
        <dbReference type="ARBA" id="ARBA00022806"/>
    </source>
</evidence>
<sequence>MECKKKSKVTRSKKTLQSVQSNNHENNQENDSENDIVQFKNISEIEQLEVLDKKPKVTKKATKSKTETKIKIIKTEKPKPKVKTISKNSVLNDNLESNTDDIDTDINTDQDNKSTNGSNNSGKSKVIIKMKTETAKTILSRNGYRINKRLFEEEELKEIRQNLTVKPMSMDDPNLPAYPVYRETPSELIIPRYYGTNTLGKEEKNTLTSQKITAIFHGSLRDLQINIVNKCLKHLREHGGGILSVPCGIGKSLTKGTPVIMYDGSIKLIEDVKIGDKLMGDDSTPREVLGLGRGQEEMFDIIPTKGDKYTVNRSHILSLKYNSIEPSKINGVKYNKGDIVDISVDDYLKLPKMYHEKESPLKGFRVSVNFPAKEIPMDPYTFGYKLLKNKHVPDFFNYMYISDLYKCNSKEVRLQVLAGILDYRGNLQEDKVSYDLYTECSKLTDDVIYLCRSLGFACYESTKEMFRVTINGEGIENIPVKILEKKAIYKKYINDPLVYDITVKSVGMGDYYGVEIDKNKRYLLGDFTVTHNTVMAIKMIVELGLKALVIVHKTFLLDQWMERIKQFTNARIGLIKQDKVRVKDVDIIVGMIQSISMKDYDPKIFDDIGVVCYDECHHTASKIYSNSLYKTGAQYTIGLSATPHRKDGLSKVMNWYIGNPMFSMKAKVNKQVIAKIFYYKSNDPLFREKKSWKHGGMSADVVKMVSNLCELKQRSNHIVSIINELRKFPERKILLLSDRKVQLAYLKTSIDEAIASDVANGLIDENECKTFMYTGDSKKDERKDAETNGDILFSTFALANEGLDIERLNTIILASPKVDIIQSVGRIMRKILKSGDVRPLIIDVCDLLSVFKTQGTKRELQYKTTKYKIEHYYLKNNKVITFDDFMMQEENLTQEEVILLENRTVYVPDLTYILDMQRIEDEDEACGINNKVEYIENTDEPYKDSDDDSDDEINIDNQKIQKPKNIIKNNKVIVKAKTEKNSVTYMF</sequence>
<keyword evidence="1" id="KW-0547">Nucleotide-binding</keyword>
<dbReference type="GO" id="GO:0003677">
    <property type="term" value="F:DNA binding"/>
    <property type="evidence" value="ECO:0007669"/>
    <property type="project" value="InterPro"/>
</dbReference>
<feature type="region of interest" description="Disordered" evidence="5">
    <location>
        <begin position="77"/>
        <end position="124"/>
    </location>
</feature>
<dbReference type="GO" id="GO:0016787">
    <property type="term" value="F:hydrolase activity"/>
    <property type="evidence" value="ECO:0007669"/>
    <property type="project" value="UniProtKB-KW"/>
</dbReference>
<proteinExistence type="predicted"/>